<accession>A0AAD8FDS4</accession>
<dbReference type="InterPro" id="IPR050904">
    <property type="entry name" value="Adhesion/Biosynth-related"/>
</dbReference>
<dbReference type="EMBL" id="JASAOG010000034">
    <property type="protein sequence ID" value="KAK0060665.1"/>
    <property type="molecule type" value="Genomic_DNA"/>
</dbReference>
<evidence type="ECO:0000313" key="4">
    <source>
        <dbReference type="Proteomes" id="UP001233172"/>
    </source>
</evidence>
<dbReference type="Gene3D" id="2.30.180.10">
    <property type="entry name" value="FAS1 domain"/>
    <property type="match status" value="2"/>
</dbReference>
<comment type="caution">
    <text evidence="3">The sequence shown here is derived from an EMBL/GenBank/DDBJ whole genome shotgun (WGS) entry which is preliminary data.</text>
</comment>
<evidence type="ECO:0000313" key="3">
    <source>
        <dbReference type="EMBL" id="KAK0060665.1"/>
    </source>
</evidence>
<name>A0AAD8FDS4_BIOPF</name>
<dbReference type="AlphaFoldDB" id="A0AAD8FDS4"/>
<protein>
    <submittedName>
        <fullName evidence="3">Periostin</fullName>
    </submittedName>
</protein>
<sequence>MFITRIKMMPSSFVLSFLLGLVTSQTHPDIMLALRTAGQFSTFISFLERTNIVPFIASSPHFTVFAPTDHAFSKLTPAALQALNNDQAKMADLMAYHVVLSQAFHLRGSQDVTLTSSNHHQIRINTYNIVHTVTANGVNITIRNVLCNHGVLHGLDSVLVIPTANTLQIGINRPDLSVFTNLVVAAGLLPFFTTDHNQTLFIPNNAAFQKLEPRAMQYLESHPADMKETLKFHLVRATTIFTLGMRHSMTLPSVDLHHDALMVLEGTDGSLGINQAKIVEWDIIATDGVIHVLDSVLIPTRVVVNINDQGIVLG</sequence>
<dbReference type="FunFam" id="2.30.180.10:FF:000032">
    <property type="entry name" value="Fasciclin domain-containing protein, putative"/>
    <property type="match status" value="2"/>
</dbReference>
<feature type="domain" description="FAS1" evidence="2">
    <location>
        <begin position="163"/>
        <end position="297"/>
    </location>
</feature>
<dbReference type="Proteomes" id="UP001233172">
    <property type="component" value="Unassembled WGS sequence"/>
</dbReference>
<proteinExistence type="predicted"/>
<reference evidence="3" key="2">
    <citation type="submission" date="2023-04" db="EMBL/GenBank/DDBJ databases">
        <authorList>
            <person name="Bu L."/>
            <person name="Lu L."/>
            <person name="Laidemitt M.R."/>
            <person name="Zhang S.M."/>
            <person name="Mutuku M."/>
            <person name="Mkoji G."/>
            <person name="Steinauer M."/>
            <person name="Loker E.S."/>
        </authorList>
    </citation>
    <scope>NUCLEOTIDE SEQUENCE</scope>
    <source>
        <strain evidence="3">KasaAsao</strain>
        <tissue evidence="3">Whole Snail</tissue>
    </source>
</reference>
<dbReference type="PANTHER" id="PTHR10900">
    <property type="entry name" value="PERIOSTIN-RELATED"/>
    <property type="match status" value="1"/>
</dbReference>
<gene>
    <name evidence="3" type="ORF">Bpfe_009853</name>
</gene>
<dbReference type="Pfam" id="PF02469">
    <property type="entry name" value="Fasciclin"/>
    <property type="match status" value="2"/>
</dbReference>
<dbReference type="PROSITE" id="PS50213">
    <property type="entry name" value="FAS1"/>
    <property type="match status" value="2"/>
</dbReference>
<feature type="domain" description="FAS1" evidence="2">
    <location>
        <begin position="27"/>
        <end position="159"/>
    </location>
</feature>
<keyword evidence="1" id="KW-0732">Signal</keyword>
<feature type="chain" id="PRO_5041996905" evidence="1">
    <location>
        <begin position="25"/>
        <end position="314"/>
    </location>
</feature>
<dbReference type="SUPFAM" id="SSF82153">
    <property type="entry name" value="FAS1 domain"/>
    <property type="match status" value="2"/>
</dbReference>
<evidence type="ECO:0000259" key="2">
    <source>
        <dbReference type="PROSITE" id="PS50213"/>
    </source>
</evidence>
<dbReference type="InterPro" id="IPR036378">
    <property type="entry name" value="FAS1_dom_sf"/>
</dbReference>
<dbReference type="PANTHER" id="PTHR10900:SF77">
    <property type="entry name" value="FI19380P1"/>
    <property type="match status" value="1"/>
</dbReference>
<evidence type="ECO:0000256" key="1">
    <source>
        <dbReference type="SAM" id="SignalP"/>
    </source>
</evidence>
<feature type="signal peptide" evidence="1">
    <location>
        <begin position="1"/>
        <end position="24"/>
    </location>
</feature>
<keyword evidence="4" id="KW-1185">Reference proteome</keyword>
<reference evidence="3" key="1">
    <citation type="journal article" date="2023" name="PLoS Negl. Trop. Dis.">
        <title>A genome sequence for Biomphalaria pfeifferi, the major vector snail for the human-infecting parasite Schistosoma mansoni.</title>
        <authorList>
            <person name="Bu L."/>
            <person name="Lu L."/>
            <person name="Laidemitt M.R."/>
            <person name="Zhang S.M."/>
            <person name="Mutuku M."/>
            <person name="Mkoji G."/>
            <person name="Steinauer M."/>
            <person name="Loker E.S."/>
        </authorList>
    </citation>
    <scope>NUCLEOTIDE SEQUENCE</scope>
    <source>
        <strain evidence="3">KasaAsao</strain>
    </source>
</reference>
<dbReference type="GO" id="GO:0005615">
    <property type="term" value="C:extracellular space"/>
    <property type="evidence" value="ECO:0007669"/>
    <property type="project" value="TreeGrafter"/>
</dbReference>
<dbReference type="SMART" id="SM00554">
    <property type="entry name" value="FAS1"/>
    <property type="match status" value="2"/>
</dbReference>
<organism evidence="3 4">
    <name type="scientific">Biomphalaria pfeifferi</name>
    <name type="common">Bloodfluke planorb</name>
    <name type="synonym">Freshwater snail</name>
    <dbReference type="NCBI Taxonomy" id="112525"/>
    <lineage>
        <taxon>Eukaryota</taxon>
        <taxon>Metazoa</taxon>
        <taxon>Spiralia</taxon>
        <taxon>Lophotrochozoa</taxon>
        <taxon>Mollusca</taxon>
        <taxon>Gastropoda</taxon>
        <taxon>Heterobranchia</taxon>
        <taxon>Euthyneura</taxon>
        <taxon>Panpulmonata</taxon>
        <taxon>Hygrophila</taxon>
        <taxon>Lymnaeoidea</taxon>
        <taxon>Planorbidae</taxon>
        <taxon>Biomphalaria</taxon>
    </lineage>
</organism>
<dbReference type="InterPro" id="IPR000782">
    <property type="entry name" value="FAS1_domain"/>
</dbReference>